<evidence type="ECO:0000313" key="11">
    <source>
        <dbReference type="EMBL" id="RFC69587.1"/>
    </source>
</evidence>
<gene>
    <name evidence="11" type="ORF">DY251_02355</name>
</gene>
<dbReference type="GO" id="GO:0035529">
    <property type="term" value="F:NADH pyrophosphatase activity"/>
    <property type="evidence" value="ECO:0007669"/>
    <property type="project" value="TreeGrafter"/>
</dbReference>
<comment type="caution">
    <text evidence="11">The sequence shown here is derived from an EMBL/GenBank/DDBJ whole genome shotgun (WGS) entry which is preliminary data.</text>
</comment>
<dbReference type="AlphaFoldDB" id="A0A371XK21"/>
<dbReference type="Proteomes" id="UP000262379">
    <property type="component" value="Unassembled WGS sequence"/>
</dbReference>
<dbReference type="SUPFAM" id="SSF55811">
    <property type="entry name" value="Nudix"/>
    <property type="match status" value="1"/>
</dbReference>
<evidence type="ECO:0000256" key="9">
    <source>
        <dbReference type="ARBA" id="ARBA00023679"/>
    </source>
</evidence>
<evidence type="ECO:0000256" key="4">
    <source>
        <dbReference type="ARBA" id="ARBA00012381"/>
    </source>
</evidence>
<dbReference type="GO" id="GO:0005829">
    <property type="term" value="C:cytosol"/>
    <property type="evidence" value="ECO:0007669"/>
    <property type="project" value="TreeGrafter"/>
</dbReference>
<accession>A0A371XK21</accession>
<proteinExistence type="inferred from homology"/>
<keyword evidence="5" id="KW-0479">Metal-binding</keyword>
<dbReference type="GO" id="GO:0046872">
    <property type="term" value="F:metal ion binding"/>
    <property type="evidence" value="ECO:0007669"/>
    <property type="project" value="UniProtKB-KW"/>
</dbReference>
<dbReference type="PANTHER" id="PTHR42904">
    <property type="entry name" value="NUDIX HYDROLASE, NUDC SUBFAMILY"/>
    <property type="match status" value="1"/>
</dbReference>
<dbReference type="PANTHER" id="PTHR42904:SF6">
    <property type="entry name" value="NAD-CAPPED RNA HYDROLASE NUDT12"/>
    <property type="match status" value="1"/>
</dbReference>
<keyword evidence="12" id="KW-1185">Reference proteome</keyword>
<evidence type="ECO:0000256" key="5">
    <source>
        <dbReference type="ARBA" id="ARBA00022723"/>
    </source>
</evidence>
<name>A0A371XK21_9HYPH</name>
<dbReference type="InterPro" id="IPR015797">
    <property type="entry name" value="NUDIX_hydrolase-like_dom_sf"/>
</dbReference>
<dbReference type="Pfam" id="PF00293">
    <property type="entry name" value="NUDIX"/>
    <property type="match status" value="1"/>
</dbReference>
<dbReference type="InterPro" id="IPR020084">
    <property type="entry name" value="NUDIX_hydrolase_CS"/>
</dbReference>
<comment type="catalytic activity">
    <reaction evidence="9">
        <text>a 5'-end NAD(+)-phospho-ribonucleoside in mRNA + H2O = a 5'-end phospho-adenosine-phospho-ribonucleoside in mRNA + beta-nicotinamide D-ribonucleotide + 2 H(+)</text>
        <dbReference type="Rhea" id="RHEA:60876"/>
        <dbReference type="Rhea" id="RHEA-COMP:15698"/>
        <dbReference type="Rhea" id="RHEA-COMP:15719"/>
        <dbReference type="ChEBI" id="CHEBI:14649"/>
        <dbReference type="ChEBI" id="CHEBI:15377"/>
        <dbReference type="ChEBI" id="CHEBI:15378"/>
        <dbReference type="ChEBI" id="CHEBI:144029"/>
        <dbReference type="ChEBI" id="CHEBI:144051"/>
    </reaction>
    <physiologicalReaction direction="left-to-right" evidence="9">
        <dbReference type="Rhea" id="RHEA:60877"/>
    </physiologicalReaction>
</comment>
<feature type="domain" description="Nudix hydrolase" evidence="10">
    <location>
        <begin position="175"/>
        <end position="300"/>
    </location>
</feature>
<comment type="cofactor">
    <cofactor evidence="2">
        <name>Zn(2+)</name>
        <dbReference type="ChEBI" id="CHEBI:29105"/>
    </cofactor>
</comment>
<dbReference type="Pfam" id="PF09297">
    <property type="entry name" value="Zn_ribbon_NUD"/>
    <property type="match status" value="1"/>
</dbReference>
<evidence type="ECO:0000256" key="8">
    <source>
        <dbReference type="ARBA" id="ARBA00023027"/>
    </source>
</evidence>
<keyword evidence="6 11" id="KW-0378">Hydrolase</keyword>
<dbReference type="GO" id="GO:0110153">
    <property type="term" value="F:RNA NAD-cap (NMN-forming) hydrolase activity"/>
    <property type="evidence" value="ECO:0007669"/>
    <property type="project" value="RHEA"/>
</dbReference>
<dbReference type="InterPro" id="IPR015376">
    <property type="entry name" value="Znr_NADH_PPase"/>
</dbReference>
<dbReference type="GO" id="GO:0006742">
    <property type="term" value="P:NADP+ catabolic process"/>
    <property type="evidence" value="ECO:0007669"/>
    <property type="project" value="TreeGrafter"/>
</dbReference>
<dbReference type="NCBIfam" id="NF001299">
    <property type="entry name" value="PRK00241.1"/>
    <property type="match status" value="1"/>
</dbReference>
<dbReference type="GO" id="GO:0019677">
    <property type="term" value="P:NAD+ catabolic process"/>
    <property type="evidence" value="ECO:0007669"/>
    <property type="project" value="TreeGrafter"/>
</dbReference>
<evidence type="ECO:0000256" key="6">
    <source>
        <dbReference type="ARBA" id="ARBA00022801"/>
    </source>
</evidence>
<organism evidence="11 12">
    <name type="scientific">Mesorhizobium denitrificans</name>
    <dbReference type="NCBI Taxonomy" id="2294114"/>
    <lineage>
        <taxon>Bacteria</taxon>
        <taxon>Pseudomonadati</taxon>
        <taxon>Pseudomonadota</taxon>
        <taxon>Alphaproteobacteria</taxon>
        <taxon>Hyphomicrobiales</taxon>
        <taxon>Phyllobacteriaceae</taxon>
        <taxon>Mesorhizobium</taxon>
    </lineage>
</organism>
<dbReference type="InterPro" id="IPR015375">
    <property type="entry name" value="NADH_PPase-like_N"/>
</dbReference>
<evidence type="ECO:0000256" key="3">
    <source>
        <dbReference type="ARBA" id="ARBA00009595"/>
    </source>
</evidence>
<evidence type="ECO:0000256" key="1">
    <source>
        <dbReference type="ARBA" id="ARBA00001946"/>
    </source>
</evidence>
<sequence>MAFRIFDAPFPEPSAAMGFAGNRIWRQSEERTDDSVALALRDPSVRALVVTSGRLCLKLDGSSFDPWFSPAEASALGGDIEASILLGRDARGPVLAVPSTIDPETLTDNIKAIDFRSINVQGLLEPEPLGALAQGAALLAWSQNHRFCARCGSPTEIRAGGYKRVCTKCGAEHFPRTDPVAIMLTVTQDHCLLGRGRHFSPGMYSALAGFIEPGETIEDAVRRETLEESGIQLGRVQYFASQPWPFPYSLMIGCFGEALNEDINADLSELEDCRWFTRGAVRLALEKQHPDGIFMPPKGAIAHHLIRTWVESD</sequence>
<dbReference type="InterPro" id="IPR049734">
    <property type="entry name" value="NudC-like_C"/>
</dbReference>
<keyword evidence="8" id="KW-0520">NAD</keyword>
<dbReference type="Pfam" id="PF09296">
    <property type="entry name" value="NUDIX-like"/>
    <property type="match status" value="1"/>
</dbReference>
<dbReference type="RefSeq" id="WP_116622208.1">
    <property type="nucleotide sequence ID" value="NZ_QURN01000001.1"/>
</dbReference>
<dbReference type="InterPro" id="IPR050241">
    <property type="entry name" value="NAD-cap_RNA_hydrolase_NudC"/>
</dbReference>
<protein>
    <recommendedName>
        <fullName evidence="4">NAD(+) diphosphatase</fullName>
        <ecNumber evidence="4">3.6.1.22</ecNumber>
    </recommendedName>
</protein>
<comment type="cofactor">
    <cofactor evidence="1">
        <name>Mg(2+)</name>
        <dbReference type="ChEBI" id="CHEBI:18420"/>
    </cofactor>
</comment>
<dbReference type="Gene3D" id="3.90.79.20">
    <property type="match status" value="1"/>
</dbReference>
<dbReference type="Gene3D" id="3.90.79.10">
    <property type="entry name" value="Nucleoside Triphosphate Pyrophosphohydrolase"/>
    <property type="match status" value="1"/>
</dbReference>
<evidence type="ECO:0000313" key="12">
    <source>
        <dbReference type="Proteomes" id="UP000262379"/>
    </source>
</evidence>
<dbReference type="PROSITE" id="PS51462">
    <property type="entry name" value="NUDIX"/>
    <property type="match status" value="1"/>
</dbReference>
<keyword evidence="7" id="KW-0460">Magnesium</keyword>
<reference evidence="12" key="1">
    <citation type="submission" date="2018-08" db="EMBL/GenBank/DDBJ databases">
        <authorList>
            <person name="Im W.T."/>
        </authorList>
    </citation>
    <scope>NUCLEOTIDE SEQUENCE [LARGE SCALE GENOMIC DNA]</scope>
    <source>
        <strain evidence="12">LA-28</strain>
    </source>
</reference>
<dbReference type="PROSITE" id="PS00893">
    <property type="entry name" value="NUDIX_BOX"/>
    <property type="match status" value="1"/>
</dbReference>
<evidence type="ECO:0000259" key="10">
    <source>
        <dbReference type="PROSITE" id="PS51462"/>
    </source>
</evidence>
<comment type="similarity">
    <text evidence="3">Belongs to the Nudix hydrolase family. NudC subfamily.</text>
</comment>
<dbReference type="EMBL" id="QURN01000001">
    <property type="protein sequence ID" value="RFC69587.1"/>
    <property type="molecule type" value="Genomic_DNA"/>
</dbReference>
<dbReference type="CDD" id="cd03429">
    <property type="entry name" value="NUDIX_NADH_pyrophosphatase_Nudt13"/>
    <property type="match status" value="1"/>
</dbReference>
<dbReference type="EC" id="3.6.1.22" evidence="4"/>
<evidence type="ECO:0000256" key="2">
    <source>
        <dbReference type="ARBA" id="ARBA00001947"/>
    </source>
</evidence>
<dbReference type="InterPro" id="IPR000086">
    <property type="entry name" value="NUDIX_hydrolase_dom"/>
</dbReference>
<evidence type="ECO:0000256" key="7">
    <source>
        <dbReference type="ARBA" id="ARBA00022842"/>
    </source>
</evidence>